<organism evidence="1 2">
    <name type="scientific">Phytophthora megakarya</name>
    <dbReference type="NCBI Taxonomy" id="4795"/>
    <lineage>
        <taxon>Eukaryota</taxon>
        <taxon>Sar</taxon>
        <taxon>Stramenopiles</taxon>
        <taxon>Oomycota</taxon>
        <taxon>Peronosporomycetes</taxon>
        <taxon>Peronosporales</taxon>
        <taxon>Peronosporaceae</taxon>
        <taxon>Phytophthora</taxon>
    </lineage>
</organism>
<keyword evidence="2" id="KW-1185">Reference proteome</keyword>
<accession>A0A225WRZ4</accession>
<dbReference type="OrthoDB" id="127600at2759"/>
<comment type="caution">
    <text evidence="1">The sequence shown here is derived from an EMBL/GenBank/DDBJ whole genome shotgun (WGS) entry which is preliminary data.</text>
</comment>
<reference evidence="2" key="1">
    <citation type="submission" date="2017-03" db="EMBL/GenBank/DDBJ databases">
        <title>Phytopthora megakarya and P. palmivora, two closely related causual agents of cacao black pod achieved similar genome size and gene model numbers by different mechanisms.</title>
        <authorList>
            <person name="Ali S."/>
            <person name="Shao J."/>
            <person name="Larry D.J."/>
            <person name="Kronmiller B."/>
            <person name="Shen D."/>
            <person name="Strem M.D."/>
            <person name="Melnick R.L."/>
            <person name="Guiltinan M.J."/>
            <person name="Tyler B.M."/>
            <person name="Meinhardt L.W."/>
            <person name="Bailey B.A."/>
        </authorList>
    </citation>
    <scope>NUCLEOTIDE SEQUENCE [LARGE SCALE GENOMIC DNA]</scope>
    <source>
        <strain evidence="2">zdho120</strain>
    </source>
</reference>
<dbReference type="EMBL" id="NBNE01000323">
    <property type="protein sequence ID" value="OWZ20446.1"/>
    <property type="molecule type" value="Genomic_DNA"/>
</dbReference>
<name>A0A225WRZ4_9STRA</name>
<proteinExistence type="predicted"/>
<dbReference type="AlphaFoldDB" id="A0A225WRZ4"/>
<evidence type="ECO:0000313" key="1">
    <source>
        <dbReference type="EMBL" id="OWZ20446.1"/>
    </source>
</evidence>
<dbReference type="Proteomes" id="UP000198211">
    <property type="component" value="Unassembled WGS sequence"/>
</dbReference>
<evidence type="ECO:0000313" key="2">
    <source>
        <dbReference type="Proteomes" id="UP000198211"/>
    </source>
</evidence>
<protein>
    <submittedName>
        <fullName evidence="1">Uncharacterized protein</fullName>
    </submittedName>
</protein>
<gene>
    <name evidence="1" type="ORF">PHMEG_0005137</name>
</gene>
<sequence>MHSSPSSTPLDAWKATVVSLFGTGFKSVKSRKKRYPKLKGNDAIQLFEFSTWYAFKEAGHMRNGSNIVLNKVKWAKSSALTQWSTVVQQGTAQRQTQGSVAEDSAYPTFMFNPQGFQRRTLNGSPDLSEKWVTKGNTATTRGYNRRVENRAFPLLSTIQAHVEGELMVMLNGCTTSERNLQELHALISHTKTIGYSKATKSIHFFFFDRASAAKYAMTIVPFKRRVYRLSRPDGQSGSDSPERDPRAPDYRTEYSVRFHNVSRFVDFSRLTAFFKKHSAVDFDLEGREKCTPESRSSTIWKVTFKLAACPGFLRGIGFNTQK</sequence>